<feature type="region of interest" description="Disordered" evidence="1">
    <location>
        <begin position="68"/>
        <end position="92"/>
    </location>
</feature>
<evidence type="ECO:0000313" key="2">
    <source>
        <dbReference type="EMBL" id="KAK9123604.1"/>
    </source>
</evidence>
<evidence type="ECO:0000313" key="3">
    <source>
        <dbReference type="Proteomes" id="UP001417504"/>
    </source>
</evidence>
<organism evidence="2 3">
    <name type="scientific">Stephania japonica</name>
    <dbReference type="NCBI Taxonomy" id="461633"/>
    <lineage>
        <taxon>Eukaryota</taxon>
        <taxon>Viridiplantae</taxon>
        <taxon>Streptophyta</taxon>
        <taxon>Embryophyta</taxon>
        <taxon>Tracheophyta</taxon>
        <taxon>Spermatophyta</taxon>
        <taxon>Magnoliopsida</taxon>
        <taxon>Ranunculales</taxon>
        <taxon>Menispermaceae</taxon>
        <taxon>Menispermoideae</taxon>
        <taxon>Cissampelideae</taxon>
        <taxon>Stephania</taxon>
    </lineage>
</organism>
<comment type="caution">
    <text evidence="2">The sequence shown here is derived from an EMBL/GenBank/DDBJ whole genome shotgun (WGS) entry which is preliminary data.</text>
</comment>
<reference evidence="2 3" key="1">
    <citation type="submission" date="2024-01" db="EMBL/GenBank/DDBJ databases">
        <title>Genome assemblies of Stephania.</title>
        <authorList>
            <person name="Yang L."/>
        </authorList>
    </citation>
    <scope>NUCLEOTIDE SEQUENCE [LARGE SCALE GENOMIC DNA]</scope>
    <source>
        <strain evidence="2">QJT</strain>
        <tissue evidence="2">Leaf</tissue>
    </source>
</reference>
<dbReference type="Proteomes" id="UP001417504">
    <property type="component" value="Unassembled WGS sequence"/>
</dbReference>
<dbReference type="AlphaFoldDB" id="A0AAP0IXG8"/>
<accession>A0AAP0IXG8</accession>
<keyword evidence="3" id="KW-1185">Reference proteome</keyword>
<protein>
    <submittedName>
        <fullName evidence="2">Uncharacterized protein</fullName>
    </submittedName>
</protein>
<evidence type="ECO:0000256" key="1">
    <source>
        <dbReference type="SAM" id="MobiDB-lite"/>
    </source>
</evidence>
<proteinExistence type="predicted"/>
<dbReference type="EMBL" id="JBBNAE010000005">
    <property type="protein sequence ID" value="KAK9123604.1"/>
    <property type="molecule type" value="Genomic_DNA"/>
</dbReference>
<gene>
    <name evidence="2" type="ORF">Sjap_013206</name>
</gene>
<sequence>MEENKEFTTDKGGSDVVRLNAVVPSRGADGDDAIQLQRRFRRGRGRRQHCSGVNADEALTTAVTQKRLRMTKQHRRHDSDGRTTSYYPLRGR</sequence>
<name>A0AAP0IXG8_9MAGN</name>